<reference evidence="2 3" key="1">
    <citation type="submission" date="2016-03" db="EMBL/GenBank/DDBJ databases">
        <authorList>
            <person name="Ploux O."/>
        </authorList>
    </citation>
    <scope>NUCLEOTIDE SEQUENCE [LARGE SCALE GENOMIC DNA]</scope>
    <source>
        <strain evidence="2 3">LPB0076</strain>
    </source>
</reference>
<keyword evidence="1" id="KW-0812">Transmembrane</keyword>
<feature type="transmembrane region" description="Helical" evidence="1">
    <location>
        <begin position="130"/>
        <end position="147"/>
    </location>
</feature>
<protein>
    <recommendedName>
        <fullName evidence="4">Transmembrane protein</fullName>
    </recommendedName>
</protein>
<feature type="transmembrane region" description="Helical" evidence="1">
    <location>
        <begin position="153"/>
        <end position="170"/>
    </location>
</feature>
<keyword evidence="3" id="KW-1185">Reference proteome</keyword>
<keyword evidence="1" id="KW-0472">Membrane</keyword>
<name>A0A1B9E3Z6_9FLAO</name>
<dbReference type="OrthoDB" id="9786064at2"/>
<organism evidence="2 3">
    <name type="scientific">Flavobacterium crassostreae</name>
    <dbReference type="NCBI Taxonomy" id="1763534"/>
    <lineage>
        <taxon>Bacteria</taxon>
        <taxon>Pseudomonadati</taxon>
        <taxon>Bacteroidota</taxon>
        <taxon>Flavobacteriia</taxon>
        <taxon>Flavobacteriales</taxon>
        <taxon>Flavobacteriaceae</taxon>
        <taxon>Flavobacterium</taxon>
    </lineage>
</organism>
<gene>
    <name evidence="2" type="ORF">LPBF_06920</name>
</gene>
<sequence length="201" mass="22779">MKKILPLVSYVFHPVFIALYATLFYLFSNNSYFINPEKVFVLLQIVLLSVLVPILFFFVLRYSGKISSYMVPSVKERQIPLLLHSFIIILLLRRSITLERYPELHFFFLGALLSTLIALLLLFCRTKASLHMIGISGFSCFVLGLSLQDSGSYSLIMALLVLLNGAVASSRLVMHAHTPKELVLGVLIGVVPQVLLWYLWL</sequence>
<proteinExistence type="predicted"/>
<dbReference type="RefSeq" id="WP_066334224.1">
    <property type="nucleotide sequence ID" value="NZ_CP017688.1"/>
</dbReference>
<comment type="caution">
    <text evidence="2">The sequence shown here is derived from an EMBL/GenBank/DDBJ whole genome shotgun (WGS) entry which is preliminary data.</text>
</comment>
<feature type="transmembrane region" description="Helical" evidence="1">
    <location>
        <begin position="182"/>
        <end position="200"/>
    </location>
</feature>
<feature type="transmembrane region" description="Helical" evidence="1">
    <location>
        <begin position="81"/>
        <end position="98"/>
    </location>
</feature>
<dbReference type="AlphaFoldDB" id="A0A1B9E3Z6"/>
<evidence type="ECO:0000313" key="3">
    <source>
        <dbReference type="Proteomes" id="UP000093510"/>
    </source>
</evidence>
<evidence type="ECO:0008006" key="4">
    <source>
        <dbReference type="Google" id="ProtNLM"/>
    </source>
</evidence>
<dbReference type="EMBL" id="LVEP01000022">
    <property type="protein sequence ID" value="OCB76659.1"/>
    <property type="molecule type" value="Genomic_DNA"/>
</dbReference>
<evidence type="ECO:0000313" key="2">
    <source>
        <dbReference type="EMBL" id="OCB76659.1"/>
    </source>
</evidence>
<dbReference type="STRING" id="1763534.GCA_001831475_00987"/>
<feature type="transmembrane region" description="Helical" evidence="1">
    <location>
        <begin position="104"/>
        <end position="123"/>
    </location>
</feature>
<feature type="transmembrane region" description="Helical" evidence="1">
    <location>
        <begin position="39"/>
        <end position="60"/>
    </location>
</feature>
<evidence type="ECO:0000256" key="1">
    <source>
        <dbReference type="SAM" id="Phobius"/>
    </source>
</evidence>
<feature type="transmembrane region" description="Helical" evidence="1">
    <location>
        <begin position="7"/>
        <end position="27"/>
    </location>
</feature>
<keyword evidence="1" id="KW-1133">Transmembrane helix</keyword>
<dbReference type="Proteomes" id="UP000093510">
    <property type="component" value="Unassembled WGS sequence"/>
</dbReference>
<accession>A0A1B9E3Z6</accession>